<dbReference type="InterPro" id="IPR012340">
    <property type="entry name" value="NA-bd_OB-fold"/>
</dbReference>
<evidence type="ECO:0000256" key="1">
    <source>
        <dbReference type="PROSITE-ProRule" id="PRU00176"/>
    </source>
</evidence>
<dbReference type="Gene3D" id="2.40.50.140">
    <property type="entry name" value="Nucleic acid-binding proteins"/>
    <property type="match status" value="1"/>
</dbReference>
<dbReference type="Proteomes" id="UP000604046">
    <property type="component" value="Unassembled WGS sequence"/>
</dbReference>
<evidence type="ECO:0000259" key="4">
    <source>
        <dbReference type="PROSITE" id="PS51857"/>
    </source>
</evidence>
<dbReference type="InterPro" id="IPR035979">
    <property type="entry name" value="RBD_domain_sf"/>
</dbReference>
<comment type="caution">
    <text evidence="5">The sequence shown here is derived from an EMBL/GenBank/DDBJ whole genome shotgun (WGS) entry which is preliminary data.</text>
</comment>
<dbReference type="EMBL" id="CAJNDS010000702">
    <property type="protein sequence ID" value="CAE7229017.1"/>
    <property type="molecule type" value="Genomic_DNA"/>
</dbReference>
<evidence type="ECO:0000259" key="3">
    <source>
        <dbReference type="PROSITE" id="PS50102"/>
    </source>
</evidence>
<proteinExistence type="predicted"/>
<dbReference type="SMART" id="SM00360">
    <property type="entry name" value="RRM"/>
    <property type="match status" value="1"/>
</dbReference>
<evidence type="ECO:0000256" key="2">
    <source>
        <dbReference type="SAM" id="MobiDB-lite"/>
    </source>
</evidence>
<dbReference type="InterPro" id="IPR011129">
    <property type="entry name" value="CSD"/>
</dbReference>
<gene>
    <name evidence="5" type="ORF">SNAT2548_LOCUS9178</name>
</gene>
<dbReference type="InterPro" id="IPR000504">
    <property type="entry name" value="RRM_dom"/>
</dbReference>
<dbReference type="SUPFAM" id="SSF54928">
    <property type="entry name" value="RNA-binding domain, RBD"/>
    <property type="match status" value="1"/>
</dbReference>
<dbReference type="AlphaFoldDB" id="A0A812KRV6"/>
<dbReference type="Pfam" id="PF00313">
    <property type="entry name" value="CSD"/>
    <property type="match status" value="1"/>
</dbReference>
<feature type="domain" description="RRM" evidence="3">
    <location>
        <begin position="376"/>
        <end position="454"/>
    </location>
</feature>
<dbReference type="InterPro" id="IPR002059">
    <property type="entry name" value="CSP_DNA-bd"/>
</dbReference>
<dbReference type="SMART" id="SM00357">
    <property type="entry name" value="CSP"/>
    <property type="match status" value="1"/>
</dbReference>
<dbReference type="PROSITE" id="PS51857">
    <property type="entry name" value="CSD_2"/>
    <property type="match status" value="1"/>
</dbReference>
<protein>
    <submittedName>
        <fullName evidence="5">Uncharacterized protein</fullName>
    </submittedName>
</protein>
<dbReference type="GO" id="GO:0003723">
    <property type="term" value="F:RNA binding"/>
    <property type="evidence" value="ECO:0007669"/>
    <property type="project" value="UniProtKB-UniRule"/>
</dbReference>
<organism evidence="5 6">
    <name type="scientific">Symbiodinium natans</name>
    <dbReference type="NCBI Taxonomy" id="878477"/>
    <lineage>
        <taxon>Eukaryota</taxon>
        <taxon>Sar</taxon>
        <taxon>Alveolata</taxon>
        <taxon>Dinophyceae</taxon>
        <taxon>Suessiales</taxon>
        <taxon>Symbiodiniaceae</taxon>
        <taxon>Symbiodinium</taxon>
    </lineage>
</organism>
<name>A0A812KRV6_9DINO</name>
<keyword evidence="1" id="KW-0694">RNA-binding</keyword>
<dbReference type="InterPro" id="IPR012677">
    <property type="entry name" value="Nucleotide-bd_a/b_plait_sf"/>
</dbReference>
<evidence type="ECO:0000313" key="6">
    <source>
        <dbReference type="Proteomes" id="UP000604046"/>
    </source>
</evidence>
<dbReference type="Pfam" id="PF00076">
    <property type="entry name" value="RRM_1"/>
    <property type="match status" value="1"/>
</dbReference>
<dbReference type="OrthoDB" id="421204at2759"/>
<evidence type="ECO:0000313" key="5">
    <source>
        <dbReference type="EMBL" id="CAE7229017.1"/>
    </source>
</evidence>
<feature type="region of interest" description="Disordered" evidence="2">
    <location>
        <begin position="641"/>
        <end position="660"/>
    </location>
</feature>
<dbReference type="PROSITE" id="PS50102">
    <property type="entry name" value="RRM"/>
    <property type="match status" value="1"/>
</dbReference>
<accession>A0A812KRV6</accession>
<feature type="domain" description="CSD" evidence="4">
    <location>
        <begin position="32"/>
        <end position="101"/>
    </location>
</feature>
<reference evidence="5" key="1">
    <citation type="submission" date="2021-02" db="EMBL/GenBank/DDBJ databases">
        <authorList>
            <person name="Dougan E. K."/>
            <person name="Rhodes N."/>
            <person name="Thang M."/>
            <person name="Chan C."/>
        </authorList>
    </citation>
    <scope>NUCLEOTIDE SEQUENCE</scope>
</reference>
<dbReference type="SUPFAM" id="SSF50249">
    <property type="entry name" value="Nucleic acid-binding proteins"/>
    <property type="match status" value="1"/>
</dbReference>
<sequence length="660" mass="74482">MLGFHLFVAGFEHSDQSAKRMSGGARARFGDWLTGRIKSYQPTTGYGFIECEETYSYYRRDVYLSRHQLEQLDIRTIPVGTEVHFRIEEKDDKPQASHLALPSRGAGAWGSSHHGGYSYEGEVWPQEPLGPKSLFEPTMQQCEYTLNSFKNCLQSLSECLERHGLNGESYKALRQAEAALQCEQCRRDERTEGSKILLLLEQAKEMWDDKSNLCHQALRKGLIQRLHAPPARPVEMNISRLRFTQQNHSKRFLHGPHAGQRIEWLAEQLVSGSIALDDPSMVLNVVYFHGHYRSLNNRHLTAIIKYAGAMEKQGRLPRPCCVRVWPLVRGLRMEFDDGSEQDVIRKFLRASDSVSDGISIECKRRPGRQTAVNQDASIHVSNLDSAVQESELRAHLLKAGLRDTFKVSIARRADGRSNCHGWVTFEQPEKAQRLLDLFVAPLRGRELKLRWDNVSEAQLREPGTSASRNAVAGSGWVRCKGCHCKCSPLLEVLLLEGERLRKDSVPAGKFDSVPTFFCVGREASLSNCDVAPHPDAAEMSFKLALINCSKCHLDLGNVQKASRMQGNVQELLGERVVHFKCASVLLELPDRQDLLLEVRKWQFLAQATGRESIYRLAQLTLRQATDILGLTFNSKVPGRNTSRHARIIPRNPDSLPNDGT</sequence>
<dbReference type="CDD" id="cd00590">
    <property type="entry name" value="RRM_SF"/>
    <property type="match status" value="1"/>
</dbReference>
<keyword evidence="6" id="KW-1185">Reference proteome</keyword>
<dbReference type="Gene3D" id="3.30.70.330">
    <property type="match status" value="1"/>
</dbReference>